<reference evidence="5 6" key="1">
    <citation type="submission" date="2019-09" db="EMBL/GenBank/DDBJ databases">
        <authorList>
            <person name="Li Y."/>
        </authorList>
    </citation>
    <scope>NUCLEOTIDE SEQUENCE [LARGE SCALE GENOMIC DNA]</scope>
    <source>
        <strain evidence="5 6">L3-3HA</strain>
    </source>
</reference>
<dbReference type="Pfam" id="PF00532">
    <property type="entry name" value="Peripla_BP_1"/>
    <property type="match status" value="1"/>
</dbReference>
<dbReference type="GO" id="GO:0003700">
    <property type="term" value="F:DNA-binding transcription factor activity"/>
    <property type="evidence" value="ECO:0007669"/>
    <property type="project" value="TreeGrafter"/>
</dbReference>
<dbReference type="Gene3D" id="3.40.50.2300">
    <property type="match status" value="2"/>
</dbReference>
<keyword evidence="2" id="KW-0238">DNA-binding</keyword>
<dbReference type="InterPro" id="IPR000843">
    <property type="entry name" value="HTH_LacI"/>
</dbReference>
<dbReference type="InterPro" id="IPR028082">
    <property type="entry name" value="Peripla_BP_I"/>
</dbReference>
<accession>A0A5J5FS57</accession>
<dbReference type="SMART" id="SM00354">
    <property type="entry name" value="HTH_LACI"/>
    <property type="match status" value="1"/>
</dbReference>
<name>A0A5J5FS57_9GAMM</name>
<dbReference type="PANTHER" id="PTHR30146">
    <property type="entry name" value="LACI-RELATED TRANSCRIPTIONAL REPRESSOR"/>
    <property type="match status" value="1"/>
</dbReference>
<organism evidence="5 6">
    <name type="scientific">Affinibrenneria salicis</name>
    <dbReference type="NCBI Taxonomy" id="2590031"/>
    <lineage>
        <taxon>Bacteria</taxon>
        <taxon>Pseudomonadati</taxon>
        <taxon>Pseudomonadota</taxon>
        <taxon>Gammaproteobacteria</taxon>
        <taxon>Enterobacterales</taxon>
        <taxon>Pectobacteriaceae</taxon>
        <taxon>Affinibrenneria</taxon>
    </lineage>
</organism>
<dbReference type="AlphaFoldDB" id="A0A5J5FS57"/>
<evidence type="ECO:0000313" key="5">
    <source>
        <dbReference type="EMBL" id="KAA8996160.1"/>
    </source>
</evidence>
<dbReference type="CDD" id="cd01392">
    <property type="entry name" value="HTH_LacI"/>
    <property type="match status" value="1"/>
</dbReference>
<dbReference type="PROSITE" id="PS50932">
    <property type="entry name" value="HTH_LACI_2"/>
    <property type="match status" value="1"/>
</dbReference>
<dbReference type="EMBL" id="VYKJ01000015">
    <property type="protein sequence ID" value="KAA8996160.1"/>
    <property type="molecule type" value="Genomic_DNA"/>
</dbReference>
<comment type="caution">
    <text evidence="5">The sequence shown here is derived from an EMBL/GenBank/DDBJ whole genome shotgun (WGS) entry which is preliminary data.</text>
</comment>
<dbReference type="RefSeq" id="WP_150437239.1">
    <property type="nucleotide sequence ID" value="NZ_VYKJ01000015.1"/>
</dbReference>
<dbReference type="Gene3D" id="1.10.260.40">
    <property type="entry name" value="lambda repressor-like DNA-binding domains"/>
    <property type="match status" value="1"/>
</dbReference>
<dbReference type="InterPro" id="IPR001761">
    <property type="entry name" value="Peripla_BP/Lac1_sug-bd_dom"/>
</dbReference>
<proteinExistence type="predicted"/>
<keyword evidence="6" id="KW-1185">Reference proteome</keyword>
<gene>
    <name evidence="5" type="ORF">FJU30_22620</name>
</gene>
<evidence type="ECO:0000256" key="1">
    <source>
        <dbReference type="ARBA" id="ARBA00023015"/>
    </source>
</evidence>
<dbReference type="SUPFAM" id="SSF47413">
    <property type="entry name" value="lambda repressor-like DNA-binding domains"/>
    <property type="match status" value="1"/>
</dbReference>
<feature type="domain" description="HTH lacI-type" evidence="4">
    <location>
        <begin position="6"/>
        <end position="60"/>
    </location>
</feature>
<dbReference type="Proteomes" id="UP000335415">
    <property type="component" value="Unassembled WGS sequence"/>
</dbReference>
<dbReference type="PANTHER" id="PTHR30146:SF109">
    <property type="entry name" value="HTH-TYPE TRANSCRIPTIONAL REGULATOR GALS"/>
    <property type="match status" value="1"/>
</dbReference>
<evidence type="ECO:0000256" key="2">
    <source>
        <dbReference type="ARBA" id="ARBA00023125"/>
    </source>
</evidence>
<dbReference type="CDD" id="cd06278">
    <property type="entry name" value="PBP1_LacI-like"/>
    <property type="match status" value="1"/>
</dbReference>
<dbReference type="Pfam" id="PF00356">
    <property type="entry name" value="LacI"/>
    <property type="match status" value="1"/>
</dbReference>
<dbReference type="GO" id="GO:0000976">
    <property type="term" value="F:transcription cis-regulatory region binding"/>
    <property type="evidence" value="ECO:0007669"/>
    <property type="project" value="TreeGrafter"/>
</dbReference>
<keyword evidence="1" id="KW-0805">Transcription regulation</keyword>
<keyword evidence="3" id="KW-0804">Transcription</keyword>
<sequence length="328" mass="35750">MSVKRITSIDVARYAGVSPSAVSRTYTAQHKVSAATRQKVLAAADALGYHPNALARALVNSGRQGSGTVAVVMSEFDNPFQPYLFSLLTQALQQAGYIPMLINVTADCDIHTSLLQAQAWQVEAAIISAGSLSQAATERCLELQLPMVLMGREDRQKKVTAVLSDNRYAGRLAADYLADAGLTRLAFISGRQDGQASQERQQGFCARLQERALPAPLVILNQDYAYQSGYRAMQRIIRHAPHAEGVFCACDALAFGALDAQRLEDHRRRPVIGCDDTPMANWQGYRLTTVRQPVEQLVKQVLINLKQVLSGCAGAAATVRIQPELVVR</sequence>
<protein>
    <submittedName>
        <fullName evidence="5">Substrate-binding domain-containing protein</fullName>
    </submittedName>
</protein>
<evidence type="ECO:0000259" key="4">
    <source>
        <dbReference type="PROSITE" id="PS50932"/>
    </source>
</evidence>
<evidence type="ECO:0000256" key="3">
    <source>
        <dbReference type="ARBA" id="ARBA00023163"/>
    </source>
</evidence>
<evidence type="ECO:0000313" key="6">
    <source>
        <dbReference type="Proteomes" id="UP000335415"/>
    </source>
</evidence>
<dbReference type="InterPro" id="IPR010982">
    <property type="entry name" value="Lambda_DNA-bd_dom_sf"/>
</dbReference>
<dbReference type="OrthoDB" id="6619319at2"/>
<dbReference type="SUPFAM" id="SSF53822">
    <property type="entry name" value="Periplasmic binding protein-like I"/>
    <property type="match status" value="1"/>
</dbReference>